<feature type="transmembrane region" description="Helical" evidence="1">
    <location>
        <begin position="304"/>
        <end position="325"/>
    </location>
</feature>
<feature type="transmembrane region" description="Helical" evidence="1">
    <location>
        <begin position="55"/>
        <end position="74"/>
    </location>
</feature>
<keyword evidence="1" id="KW-0472">Membrane</keyword>
<dbReference type="PANTHER" id="PTHR30199">
    <property type="entry name" value="MFS FAMILY TRANSPORTER, PREDICTED SUBSTRATE BENZOATE"/>
    <property type="match status" value="1"/>
</dbReference>
<evidence type="ECO:0000256" key="1">
    <source>
        <dbReference type="SAM" id="Phobius"/>
    </source>
</evidence>
<dbReference type="NCBIfam" id="TIGR00843">
    <property type="entry name" value="benE"/>
    <property type="match status" value="1"/>
</dbReference>
<dbReference type="PANTHER" id="PTHR30199:SF0">
    <property type="entry name" value="INNER MEMBRANE PROTEIN YDCO"/>
    <property type="match status" value="1"/>
</dbReference>
<dbReference type="Proteomes" id="UP000005104">
    <property type="component" value="Chromosome"/>
</dbReference>
<dbReference type="Pfam" id="PF03594">
    <property type="entry name" value="BenE"/>
    <property type="match status" value="1"/>
</dbReference>
<keyword evidence="1" id="KW-1133">Transmembrane helix</keyword>
<feature type="transmembrane region" description="Helical" evidence="1">
    <location>
        <begin position="164"/>
        <end position="181"/>
    </location>
</feature>
<dbReference type="InterPro" id="IPR004711">
    <property type="entry name" value="Benzoate_Transporter"/>
</dbReference>
<dbReference type="GO" id="GO:0042925">
    <property type="term" value="F:benzoate transmembrane transporter activity"/>
    <property type="evidence" value="ECO:0007669"/>
    <property type="project" value="InterPro"/>
</dbReference>
<dbReference type="EMBL" id="CM001441">
    <property type="protein sequence ID" value="EHQ87391.1"/>
    <property type="molecule type" value="Genomic_DNA"/>
</dbReference>
<evidence type="ECO:0000313" key="3">
    <source>
        <dbReference type="Proteomes" id="UP000005104"/>
    </source>
</evidence>
<dbReference type="GO" id="GO:0005886">
    <property type="term" value="C:plasma membrane"/>
    <property type="evidence" value="ECO:0007669"/>
    <property type="project" value="TreeGrafter"/>
</dbReference>
<name>H5Y153_9FIRM</name>
<dbReference type="RefSeq" id="WP_007778220.1">
    <property type="nucleotide sequence ID" value="NZ_CM001441.1"/>
</dbReference>
<feature type="transmembrane region" description="Helical" evidence="1">
    <location>
        <begin position="263"/>
        <end position="284"/>
    </location>
</feature>
<keyword evidence="1" id="KW-0812">Transmembrane</keyword>
<feature type="transmembrane region" description="Helical" evidence="1">
    <location>
        <begin position="188"/>
        <end position="212"/>
    </location>
</feature>
<dbReference type="eggNOG" id="COG3135">
    <property type="taxonomic scope" value="Bacteria"/>
</dbReference>
<protein>
    <submittedName>
        <fullName evidence="2">Benzoate transporter</fullName>
    </submittedName>
</protein>
<feature type="transmembrane region" description="Helical" evidence="1">
    <location>
        <begin position="366"/>
        <end position="399"/>
    </location>
</feature>
<proteinExistence type="predicted"/>
<gene>
    <name evidence="2" type="ORF">DesyoDRAFT_0194</name>
</gene>
<keyword evidence="3" id="KW-1185">Reference proteome</keyword>
<organism evidence="2 3">
    <name type="scientific">Desulfosporosinus youngiae DSM 17734</name>
    <dbReference type="NCBI Taxonomy" id="768710"/>
    <lineage>
        <taxon>Bacteria</taxon>
        <taxon>Bacillati</taxon>
        <taxon>Bacillota</taxon>
        <taxon>Clostridia</taxon>
        <taxon>Eubacteriales</taxon>
        <taxon>Desulfitobacteriaceae</taxon>
        <taxon>Desulfosporosinus</taxon>
    </lineage>
</organism>
<feature type="transmembrane region" description="Helical" evidence="1">
    <location>
        <begin position="81"/>
        <end position="102"/>
    </location>
</feature>
<accession>H5Y153</accession>
<sequence length="419" mass="44424">MIIEKGYDLRESLGVLWKNKNAAAIATGLVATLFSTMGPGLIVMNAAKSGGLTDAQAISWLLGIYLIGGLSTMFMSLRYRIPVVTAFSIPGAVMLAKILPNFAFSEAIGAYIVVAVVTLVLTLTGVMKKLVERIPVPVMLGMVGGVLLSFATSMFTAAINMPQIYGVMIAAFFLSMAFKGFSKKVPPIVVAIIIGIAALGFFNLITPIPLSLEIAKPVLALPTFSLRAILDISIPLFFLVIGVQNIQAVGVLMAAGYKVPINAMYVVPAIGTFINSLFGAHPAVTAGPSTAICASPAAGEKKEFRFIAAFSEGVFWVTFALLAKIIVDSVKMVPKEFTAVLAGLAMFEVFRSAFEGAFAGKFRMGALVAFFIAVTNLSILNIGAPLWAIFLGLLTSFIVERADFRADKIENSEAIEAAK</sequence>
<feature type="transmembrane region" description="Helical" evidence="1">
    <location>
        <begin position="232"/>
        <end position="256"/>
    </location>
</feature>
<evidence type="ECO:0000313" key="2">
    <source>
        <dbReference type="EMBL" id="EHQ87391.1"/>
    </source>
</evidence>
<feature type="transmembrane region" description="Helical" evidence="1">
    <location>
        <begin position="138"/>
        <end position="158"/>
    </location>
</feature>
<reference evidence="2 3" key="1">
    <citation type="submission" date="2011-11" db="EMBL/GenBank/DDBJ databases">
        <title>The Noncontiguous Finished genome of Desulfosporosinus youngiae DSM 17734.</title>
        <authorList>
            <consortium name="US DOE Joint Genome Institute (JGI-PGF)"/>
            <person name="Lucas S."/>
            <person name="Han J."/>
            <person name="Lapidus A."/>
            <person name="Cheng J.-F."/>
            <person name="Goodwin L."/>
            <person name="Pitluck S."/>
            <person name="Peters L."/>
            <person name="Ovchinnikova G."/>
            <person name="Lu M."/>
            <person name="Land M.L."/>
            <person name="Hauser L."/>
            <person name="Pester M."/>
            <person name="Spring S."/>
            <person name="Ollivier B."/>
            <person name="Rattei T."/>
            <person name="Klenk H.-P."/>
            <person name="Wagner M."/>
            <person name="Loy A."/>
            <person name="Woyke T.J."/>
        </authorList>
    </citation>
    <scope>NUCLEOTIDE SEQUENCE [LARGE SCALE GENOMIC DNA]</scope>
    <source>
        <strain evidence="2 3">DSM 17734</strain>
    </source>
</reference>
<dbReference type="STRING" id="768710.DesyoDRAFT_0194"/>
<feature type="transmembrane region" description="Helical" evidence="1">
    <location>
        <begin position="108"/>
        <end position="126"/>
    </location>
</feature>
<dbReference type="OrthoDB" id="9813854at2"/>
<feature type="transmembrane region" description="Helical" evidence="1">
    <location>
        <begin position="21"/>
        <end position="43"/>
    </location>
</feature>
<dbReference type="HOGENOM" id="CLU_041268_2_1_9"/>
<dbReference type="AlphaFoldDB" id="H5Y153"/>